<dbReference type="EMBL" id="CP028901">
    <property type="protein sequence ID" value="AWB32356.1"/>
    <property type="molecule type" value="Genomic_DNA"/>
</dbReference>
<feature type="region of interest" description="Disordered" evidence="1">
    <location>
        <begin position="147"/>
        <end position="170"/>
    </location>
</feature>
<proteinExistence type="predicted"/>
<evidence type="ECO:0000256" key="1">
    <source>
        <dbReference type="SAM" id="MobiDB-lite"/>
    </source>
</evidence>
<dbReference type="AlphaFoldDB" id="A0A2R4XEX2"/>
<accession>A0A2R4XEX2</accession>
<sequence>MDIGSTFAALDFARLGISAAIKARDDLKIAAATQELNDTIVKAQIASLELLQKQTAISNAHRDAEDRAHQLHHELVELKRRASERERYELKKLHENTFVLSVREDCRGSEPPHYVCQPCMDNLGKKGILQGNSRLVTCPECKQKYSLAPTPSAPPVNGASNSAYLSNRKR</sequence>
<feature type="compositionally biased region" description="Polar residues" evidence="1">
    <location>
        <begin position="158"/>
        <end position="170"/>
    </location>
</feature>
<keyword evidence="3" id="KW-1185">Reference proteome</keyword>
<dbReference type="Proteomes" id="UP000244571">
    <property type="component" value="Chromosome"/>
</dbReference>
<name>A0A2R4XEX2_9BURK</name>
<reference evidence="2 3" key="1">
    <citation type="submission" date="2018-04" db="EMBL/GenBank/DDBJ databases">
        <title>Bordetella sp. HZ20 isolated from seawater.</title>
        <authorList>
            <person name="Sun C."/>
        </authorList>
    </citation>
    <scope>NUCLEOTIDE SEQUENCE [LARGE SCALE GENOMIC DNA]</scope>
    <source>
        <strain evidence="2 3">HZ20</strain>
    </source>
</reference>
<evidence type="ECO:0000313" key="2">
    <source>
        <dbReference type="EMBL" id="AWB32356.1"/>
    </source>
</evidence>
<evidence type="ECO:0000313" key="3">
    <source>
        <dbReference type="Proteomes" id="UP000244571"/>
    </source>
</evidence>
<protein>
    <submittedName>
        <fullName evidence="2">Uncharacterized protein</fullName>
    </submittedName>
</protein>
<dbReference type="KEGG" id="boz:DBV39_00010"/>
<gene>
    <name evidence="2" type="ORF">DBV39_00010</name>
</gene>
<organism evidence="2 3">
    <name type="scientific">Orrella marina</name>
    <dbReference type="NCBI Taxonomy" id="2163011"/>
    <lineage>
        <taxon>Bacteria</taxon>
        <taxon>Pseudomonadati</taxon>
        <taxon>Pseudomonadota</taxon>
        <taxon>Betaproteobacteria</taxon>
        <taxon>Burkholderiales</taxon>
        <taxon>Alcaligenaceae</taxon>
        <taxon>Orrella</taxon>
    </lineage>
</organism>
<dbReference type="SUPFAM" id="SSF57850">
    <property type="entry name" value="RING/U-box"/>
    <property type="match status" value="1"/>
</dbReference>